<dbReference type="PANTHER" id="PTHR22983:SF6">
    <property type="entry name" value="SERINE_THREONINE-PROTEIN KINASE 36"/>
    <property type="match status" value="1"/>
</dbReference>
<keyword evidence="7" id="KW-0418">Kinase</keyword>
<evidence type="ECO:0000256" key="5">
    <source>
        <dbReference type="ARBA" id="ARBA00022679"/>
    </source>
</evidence>
<evidence type="ECO:0000259" key="15">
    <source>
        <dbReference type="PROSITE" id="PS50011"/>
    </source>
</evidence>
<feature type="region of interest" description="Disordered" evidence="14">
    <location>
        <begin position="282"/>
        <end position="346"/>
    </location>
</feature>
<dbReference type="Gene3D" id="1.25.10.10">
    <property type="entry name" value="Leucine-rich Repeat Variant"/>
    <property type="match status" value="2"/>
</dbReference>
<dbReference type="GO" id="GO:0007368">
    <property type="term" value="P:determination of left/right symmetry"/>
    <property type="evidence" value="ECO:0007669"/>
    <property type="project" value="Ensembl"/>
</dbReference>
<reference evidence="16" key="2">
    <citation type="submission" date="2025-08" db="UniProtKB">
        <authorList>
            <consortium name="Ensembl"/>
        </authorList>
    </citation>
    <scope>IDENTIFICATION</scope>
</reference>
<dbReference type="SUPFAM" id="SSF48371">
    <property type="entry name" value="ARM repeat"/>
    <property type="match status" value="1"/>
</dbReference>
<comment type="catalytic activity">
    <reaction evidence="10">
        <text>L-threonyl-[protein] + ATP = O-phospho-L-threonyl-[protein] + ADP + H(+)</text>
        <dbReference type="Rhea" id="RHEA:46608"/>
        <dbReference type="Rhea" id="RHEA-COMP:11060"/>
        <dbReference type="Rhea" id="RHEA-COMP:11605"/>
        <dbReference type="ChEBI" id="CHEBI:15378"/>
        <dbReference type="ChEBI" id="CHEBI:30013"/>
        <dbReference type="ChEBI" id="CHEBI:30616"/>
        <dbReference type="ChEBI" id="CHEBI:61977"/>
        <dbReference type="ChEBI" id="CHEBI:456216"/>
        <dbReference type="EC" id="2.7.11.1"/>
    </reaction>
</comment>
<dbReference type="FunFam" id="1.10.510.10:FF:000292">
    <property type="entry name" value="Serine/threonine-protein kinase 36"/>
    <property type="match status" value="1"/>
</dbReference>
<evidence type="ECO:0000313" key="17">
    <source>
        <dbReference type="Proteomes" id="UP001501920"/>
    </source>
</evidence>
<dbReference type="Pfam" id="PF00069">
    <property type="entry name" value="Pkinase"/>
    <property type="match status" value="1"/>
</dbReference>
<dbReference type="RefSeq" id="XP_017557261.1">
    <property type="nucleotide sequence ID" value="XM_017701772.2"/>
</dbReference>
<dbReference type="GeneID" id="108429765"/>
<feature type="compositionally biased region" description="Basic and acidic residues" evidence="14">
    <location>
        <begin position="295"/>
        <end position="318"/>
    </location>
</feature>
<feature type="domain" description="Protein kinase" evidence="15">
    <location>
        <begin position="4"/>
        <end position="254"/>
    </location>
</feature>
<evidence type="ECO:0000256" key="7">
    <source>
        <dbReference type="ARBA" id="ARBA00022777"/>
    </source>
</evidence>
<evidence type="ECO:0000256" key="4">
    <source>
        <dbReference type="ARBA" id="ARBA00022527"/>
    </source>
</evidence>
<keyword evidence="9" id="KW-0206">Cytoskeleton</keyword>
<dbReference type="CDD" id="cd14002">
    <property type="entry name" value="STKc_STK36"/>
    <property type="match status" value="1"/>
</dbReference>
<dbReference type="InterPro" id="IPR008271">
    <property type="entry name" value="Ser/Thr_kinase_AS"/>
</dbReference>
<dbReference type="FunFam" id="3.30.200.20:FF:000042">
    <property type="entry name" value="Aurora kinase A"/>
    <property type="match status" value="1"/>
</dbReference>
<feature type="binding site" evidence="13">
    <location>
        <position position="33"/>
    </location>
    <ligand>
        <name>ATP</name>
        <dbReference type="ChEBI" id="CHEBI:30616"/>
    </ligand>
</feature>
<keyword evidence="4" id="KW-0723">Serine/threonine-protein kinase</keyword>
<dbReference type="GO" id="GO:0004674">
    <property type="term" value="F:protein serine/threonine kinase activity"/>
    <property type="evidence" value="ECO:0007669"/>
    <property type="project" value="UniProtKB-KW"/>
</dbReference>
<dbReference type="GO" id="GO:0035082">
    <property type="term" value="P:axoneme assembly"/>
    <property type="evidence" value="ECO:0007669"/>
    <property type="project" value="Ensembl"/>
</dbReference>
<dbReference type="GO" id="GO:0007224">
    <property type="term" value="P:smoothened signaling pathway"/>
    <property type="evidence" value="ECO:0007669"/>
    <property type="project" value="Ensembl"/>
</dbReference>
<dbReference type="GO" id="GO:0005737">
    <property type="term" value="C:cytoplasm"/>
    <property type="evidence" value="ECO:0007669"/>
    <property type="project" value="TreeGrafter"/>
</dbReference>
<keyword evidence="5" id="KW-0808">Transferase</keyword>
<proteinExistence type="predicted"/>
<comment type="subcellular location">
    <subcellularLocation>
        <location evidence="1">Cytoplasm</location>
        <location evidence="1">Cytoskeleton</location>
    </subcellularLocation>
</comment>
<evidence type="ECO:0000256" key="13">
    <source>
        <dbReference type="PROSITE-ProRule" id="PRU10141"/>
    </source>
</evidence>
<dbReference type="SUPFAM" id="SSF56112">
    <property type="entry name" value="Protein kinase-like (PK-like)"/>
    <property type="match status" value="1"/>
</dbReference>
<organism evidence="16 17">
    <name type="scientific">Pygocentrus nattereri</name>
    <name type="common">Red-bellied piranha</name>
    <dbReference type="NCBI Taxonomy" id="42514"/>
    <lineage>
        <taxon>Eukaryota</taxon>
        <taxon>Metazoa</taxon>
        <taxon>Chordata</taxon>
        <taxon>Craniata</taxon>
        <taxon>Vertebrata</taxon>
        <taxon>Euteleostomi</taxon>
        <taxon>Actinopterygii</taxon>
        <taxon>Neopterygii</taxon>
        <taxon>Teleostei</taxon>
        <taxon>Ostariophysi</taxon>
        <taxon>Characiformes</taxon>
        <taxon>Characoidei</taxon>
        <taxon>Pygocentrus</taxon>
    </lineage>
</organism>
<evidence type="ECO:0000256" key="2">
    <source>
        <dbReference type="ARBA" id="ARBA00012513"/>
    </source>
</evidence>
<keyword evidence="17" id="KW-1185">Reference proteome</keyword>
<evidence type="ECO:0000256" key="11">
    <source>
        <dbReference type="ARBA" id="ARBA00048679"/>
    </source>
</evidence>
<protein>
    <recommendedName>
        <fullName evidence="2">non-specific serine/threonine protein kinase</fullName>
        <ecNumber evidence="2">2.7.11.1</ecNumber>
    </recommendedName>
    <alternativeName>
        <fullName evidence="12">Fused homolog</fullName>
    </alternativeName>
</protein>
<evidence type="ECO:0000256" key="14">
    <source>
        <dbReference type="SAM" id="MobiDB-lite"/>
    </source>
</evidence>
<dbReference type="STRING" id="42514.ENSPNAP00000026812"/>
<keyword evidence="3" id="KW-0963">Cytoplasm</keyword>
<dbReference type="PROSITE" id="PS00108">
    <property type="entry name" value="PROTEIN_KINASE_ST"/>
    <property type="match status" value="1"/>
</dbReference>
<dbReference type="PROSITE" id="PS00107">
    <property type="entry name" value="PROTEIN_KINASE_ATP"/>
    <property type="match status" value="1"/>
</dbReference>
<name>A0A3B4DR06_PYGNA</name>
<dbReference type="InterPro" id="IPR017441">
    <property type="entry name" value="Protein_kinase_ATP_BS"/>
</dbReference>
<accession>A0A3B4DR06</accession>
<dbReference type="InterPro" id="IPR011009">
    <property type="entry name" value="Kinase-like_dom_sf"/>
</dbReference>
<dbReference type="SMART" id="SM00220">
    <property type="entry name" value="S_TKc"/>
    <property type="match status" value="1"/>
</dbReference>
<dbReference type="Ensembl" id="ENSPNAT00000004176.2">
    <property type="protein sequence ID" value="ENSPNAP00000026812.1"/>
    <property type="gene ID" value="ENSPNAG00000012151.2"/>
</dbReference>
<dbReference type="OMA" id="ADIFRQM"/>
<comment type="catalytic activity">
    <reaction evidence="11">
        <text>L-seryl-[protein] + ATP = O-phospho-L-seryl-[protein] + ADP + H(+)</text>
        <dbReference type="Rhea" id="RHEA:17989"/>
        <dbReference type="Rhea" id="RHEA-COMP:9863"/>
        <dbReference type="Rhea" id="RHEA-COMP:11604"/>
        <dbReference type="ChEBI" id="CHEBI:15378"/>
        <dbReference type="ChEBI" id="CHEBI:29999"/>
        <dbReference type="ChEBI" id="CHEBI:30616"/>
        <dbReference type="ChEBI" id="CHEBI:83421"/>
        <dbReference type="ChEBI" id="CHEBI:456216"/>
        <dbReference type="EC" id="2.7.11.1"/>
    </reaction>
</comment>
<evidence type="ECO:0000256" key="6">
    <source>
        <dbReference type="ARBA" id="ARBA00022741"/>
    </source>
</evidence>
<evidence type="ECO:0000313" key="16">
    <source>
        <dbReference type="Ensembl" id="ENSPNAP00000026812.1"/>
    </source>
</evidence>
<dbReference type="InterPro" id="IPR000719">
    <property type="entry name" value="Prot_kinase_dom"/>
</dbReference>
<keyword evidence="6 13" id="KW-0547">Nucleotide-binding</keyword>
<sequence>MEQYHVLEMIGEGSFGRVYKGRRKFSGQVVALKFIPKVGRSEKELRSLKREIEIMRGLRHPNIVLLLDSFETEREVVVVTEYAEGELFQILEDDGSLPEGQVREIACQLVSALYYLHSNRILHRDMKPQNILLGKGGVVKLCDFGFARAMSVSTLVLTSIKGTPLYMSPELVEEKPYDHTADLWSLGCILYELHTGAPPFYTNSIFHLVQLIVKDPVKWPENMSEGCMSFLKGLLTKDPQKRLAWPDLLKHPYVADGVIVLSDEGSSSPLTVIPSPDVQALKQQQAATKSVPRSGEGKLLRRAKEQRDKRKNRQDLTENGKAVCSSQPRSKTAPAGEAPTSGHSLGSTFTVCRNSAHPAANQHQANDIGVARVSSASCKGPISMDYEREFPSVEVGPRQVLRRSGPGHSGLASVRMDSDEQDPDSDEEWQRLAEVTDWANHVSVPVDLPFHQKLKSKLLRSKDQILRETLEEPSSIVPILKLLSNITLTSDPADARRVCEGLELPRFLFGLIVEMHSSPEVMKKPWSERIVGELMAVLLTSWEKNPEWIIKEKRAEDLCQLFVAAFLCPDPNCLAPLAAAILSLFAHRGVCVKVRLDSLTALLGCVLSGPEESYHPLPAGWGMCDGVLALILYCLTESESCALRDFLNSELWCHLWTKVGTTLQNMTSKTLFLSTNGLYVFLSLALFAFSNEPYDCVALFFDKDKNLMRSLSLLLTTDSSATELKRGLLWGSSDMSSLSVMSCHLLCFPFALELPQEKMMEILHSYQSQNVVTGLVQVIQTQPPALLELPLSLLCRLCLSSPQGAVPSFTKAARASGFLPQSAETEQILNHLNQSGSTAEQPRNNGIQHKNVFNLSRGDGDCHPKRGIDMIRGSTDKSRGMRDPPKVQSQLSKSKCAFGKLRERAEQPKTKQDHKILSMEHLQNSMDQHSHSVDEFVDSLELHEGFSHLKHFPTQHKSSLSWLIDSLEQPRRSLDHGRGDGDCLRVSEVKGQSPEPAVRTASSLLSMLLQSESLCGCAMQLLTLLSQTACYPAALPVDPALLRIALSHCDDGVRAASCSLLAQLEQHWDHSTNGMKASPNWTIEPALFQDLLCRLTDPAPSVRRIACKAAERWLSLMGQTVFKSLPKRDQHLQEGPGTKKKTVCVPAGKGRGKRSVEVEGIRQGGTGNSGSSLKPVGPYVEGEEWVKVAMGAACPTVSLLLDSDAVIRRRACVILGNMAVVGGGDRALISADAPRQVLRVARGDSHHAVRRQALATLCAFGHLDTLQQALKSIDAGLKLHHVSQGSSLPSNYR</sequence>
<dbReference type="OrthoDB" id="266718at2759"/>
<evidence type="ECO:0000256" key="9">
    <source>
        <dbReference type="ARBA" id="ARBA00023212"/>
    </source>
</evidence>
<dbReference type="Proteomes" id="UP001501920">
    <property type="component" value="Chromosome 23"/>
</dbReference>
<feature type="compositionally biased region" description="Basic and acidic residues" evidence="14">
    <location>
        <begin position="858"/>
        <end position="885"/>
    </location>
</feature>
<dbReference type="PROSITE" id="PS50011">
    <property type="entry name" value="PROTEIN_KINASE_DOM"/>
    <property type="match status" value="1"/>
</dbReference>
<evidence type="ECO:0000256" key="3">
    <source>
        <dbReference type="ARBA" id="ARBA00022490"/>
    </source>
</evidence>
<dbReference type="CTD" id="27148"/>
<evidence type="ECO:0000256" key="1">
    <source>
        <dbReference type="ARBA" id="ARBA00004245"/>
    </source>
</evidence>
<evidence type="ECO:0000256" key="10">
    <source>
        <dbReference type="ARBA" id="ARBA00047899"/>
    </source>
</evidence>
<dbReference type="Gene3D" id="1.10.510.10">
    <property type="entry name" value="Transferase(Phosphotransferase) domain 1"/>
    <property type="match status" value="1"/>
</dbReference>
<reference evidence="16" key="3">
    <citation type="submission" date="2025-09" db="UniProtKB">
        <authorList>
            <consortium name="Ensembl"/>
        </authorList>
    </citation>
    <scope>IDENTIFICATION</scope>
</reference>
<reference evidence="16 17" key="1">
    <citation type="submission" date="2020-10" db="EMBL/GenBank/DDBJ databases">
        <title>Pygocentrus nattereri (red-bellied piranha) genome, fPygNat1, primary haplotype.</title>
        <authorList>
            <person name="Myers G."/>
            <person name="Meyer A."/>
            <person name="Karagic N."/>
            <person name="Pippel M."/>
            <person name="Winkler S."/>
            <person name="Tracey A."/>
            <person name="Wood J."/>
            <person name="Formenti G."/>
            <person name="Howe K."/>
            <person name="Fedrigo O."/>
            <person name="Jarvis E.D."/>
        </authorList>
    </citation>
    <scope>NUCLEOTIDE SEQUENCE [LARGE SCALE GENOMIC DNA]</scope>
</reference>
<evidence type="ECO:0000256" key="12">
    <source>
        <dbReference type="ARBA" id="ARBA00075375"/>
    </source>
</evidence>
<dbReference type="InterPro" id="IPR011989">
    <property type="entry name" value="ARM-like"/>
</dbReference>
<gene>
    <name evidence="16" type="primary">STK36</name>
</gene>
<feature type="region of interest" description="Disordered" evidence="14">
    <location>
        <begin position="850"/>
        <end position="892"/>
    </location>
</feature>
<dbReference type="PANTHER" id="PTHR22983">
    <property type="entry name" value="PROTEIN KINASE RELATED"/>
    <property type="match status" value="1"/>
</dbReference>
<dbReference type="GO" id="GO:0005856">
    <property type="term" value="C:cytoskeleton"/>
    <property type="evidence" value="ECO:0007669"/>
    <property type="project" value="UniProtKB-SubCell"/>
</dbReference>
<dbReference type="GeneTree" id="ENSGT00940000158375"/>
<feature type="region of interest" description="Disordered" evidence="14">
    <location>
        <begin position="399"/>
        <end position="427"/>
    </location>
</feature>
<dbReference type="GO" id="GO:0005524">
    <property type="term" value="F:ATP binding"/>
    <property type="evidence" value="ECO:0007669"/>
    <property type="project" value="UniProtKB-UniRule"/>
</dbReference>
<dbReference type="InterPro" id="IPR016024">
    <property type="entry name" value="ARM-type_fold"/>
</dbReference>
<dbReference type="GO" id="GO:0009953">
    <property type="term" value="P:dorsal/ventral pattern formation"/>
    <property type="evidence" value="ECO:0007669"/>
    <property type="project" value="Ensembl"/>
</dbReference>
<keyword evidence="8 13" id="KW-0067">ATP-binding</keyword>
<dbReference type="EC" id="2.7.11.1" evidence="2"/>
<evidence type="ECO:0000256" key="8">
    <source>
        <dbReference type="ARBA" id="ARBA00022840"/>
    </source>
</evidence>